<reference evidence="1" key="1">
    <citation type="journal article" date="2015" name="Nature">
        <title>Complex archaea that bridge the gap between prokaryotes and eukaryotes.</title>
        <authorList>
            <person name="Spang A."/>
            <person name="Saw J.H."/>
            <person name="Jorgensen S.L."/>
            <person name="Zaremba-Niedzwiedzka K."/>
            <person name="Martijn J."/>
            <person name="Lind A.E."/>
            <person name="van Eijk R."/>
            <person name="Schleper C."/>
            <person name="Guy L."/>
            <person name="Ettema T.J."/>
        </authorList>
    </citation>
    <scope>NUCLEOTIDE SEQUENCE</scope>
</reference>
<proteinExistence type="predicted"/>
<accession>A0A0F9DY71</accession>
<feature type="non-terminal residue" evidence="1">
    <location>
        <position position="1"/>
    </location>
</feature>
<name>A0A0F9DY71_9ZZZZ</name>
<protein>
    <submittedName>
        <fullName evidence="1">Uncharacterized protein</fullName>
    </submittedName>
</protein>
<sequence>AYDCAANKWVSLKIGGPNPAGKKGRNVSLGLMYDAKRDLLWAVDTGGNIYALRLDAKTADAEDL</sequence>
<comment type="caution">
    <text evidence="1">The sequence shown here is derived from an EMBL/GenBank/DDBJ whole genome shotgun (WGS) entry which is preliminary data.</text>
</comment>
<dbReference type="AlphaFoldDB" id="A0A0F9DY71"/>
<organism evidence="1">
    <name type="scientific">marine sediment metagenome</name>
    <dbReference type="NCBI Taxonomy" id="412755"/>
    <lineage>
        <taxon>unclassified sequences</taxon>
        <taxon>metagenomes</taxon>
        <taxon>ecological metagenomes</taxon>
    </lineage>
</organism>
<gene>
    <name evidence="1" type="ORF">LCGC14_2433290</name>
</gene>
<dbReference type="EMBL" id="LAZR01037271">
    <property type="protein sequence ID" value="KKL22651.1"/>
    <property type="molecule type" value="Genomic_DNA"/>
</dbReference>
<evidence type="ECO:0000313" key="1">
    <source>
        <dbReference type="EMBL" id="KKL22651.1"/>
    </source>
</evidence>